<dbReference type="GO" id="GO:0005506">
    <property type="term" value="F:iron ion binding"/>
    <property type="evidence" value="ECO:0007669"/>
    <property type="project" value="InterPro"/>
</dbReference>
<dbReference type="RefSeq" id="WP_212520650.1">
    <property type="nucleotide sequence ID" value="NZ_JAGSOH010000089.1"/>
</dbReference>
<keyword evidence="4" id="KW-0560">Oxidoreductase</keyword>
<dbReference type="PRINTS" id="PR00385">
    <property type="entry name" value="P450"/>
</dbReference>
<dbReference type="PANTHER" id="PTHR24305">
    <property type="entry name" value="CYTOCHROME P450"/>
    <property type="match status" value="1"/>
</dbReference>
<keyword evidence="6" id="KW-1185">Reference proteome</keyword>
<protein>
    <submittedName>
        <fullName evidence="5">Cytochrome P450</fullName>
    </submittedName>
</protein>
<evidence type="ECO:0000313" key="5">
    <source>
        <dbReference type="EMBL" id="MBR7829515.1"/>
    </source>
</evidence>
<accession>A0A941IID2</accession>
<keyword evidence="3 4" id="KW-0349">Heme</keyword>
<gene>
    <name evidence="5" type="ORF">KDK95_24635</name>
</gene>
<keyword evidence="3 4" id="KW-0408">Iron</keyword>
<dbReference type="InterPro" id="IPR017972">
    <property type="entry name" value="Cyt_P450_CS"/>
</dbReference>
<dbReference type="InterPro" id="IPR036396">
    <property type="entry name" value="Cyt_P450_sf"/>
</dbReference>
<dbReference type="GO" id="GO:0016705">
    <property type="term" value="F:oxidoreductase activity, acting on paired donors, with incorporation or reduction of molecular oxygen"/>
    <property type="evidence" value="ECO:0007669"/>
    <property type="project" value="InterPro"/>
</dbReference>
<evidence type="ECO:0000256" key="2">
    <source>
        <dbReference type="ARBA" id="ARBA00010617"/>
    </source>
</evidence>
<evidence type="ECO:0000256" key="4">
    <source>
        <dbReference type="RuleBase" id="RU000461"/>
    </source>
</evidence>
<comment type="caution">
    <text evidence="5">The sequence shown here is derived from an EMBL/GenBank/DDBJ whole genome shotgun (WGS) entry which is preliminary data.</text>
</comment>
<keyword evidence="4" id="KW-0503">Monooxygenase</keyword>
<reference evidence="5" key="1">
    <citation type="submission" date="2021-04" db="EMBL/GenBank/DDBJ databases">
        <title>Genome based classification of Actinospica acidithermotolerans sp. nov., an actinobacterium isolated from an Indonesian hot spring.</title>
        <authorList>
            <person name="Kusuma A.B."/>
            <person name="Putra K.E."/>
            <person name="Nafisah S."/>
            <person name="Loh J."/>
            <person name="Nouioui I."/>
            <person name="Goodfellow M."/>
        </authorList>
    </citation>
    <scope>NUCLEOTIDE SEQUENCE</scope>
    <source>
        <strain evidence="5">MGRD01-02</strain>
    </source>
</reference>
<keyword evidence="3 4" id="KW-0479">Metal-binding</keyword>
<dbReference type="SUPFAM" id="SSF48264">
    <property type="entry name" value="Cytochrome P450"/>
    <property type="match status" value="1"/>
</dbReference>
<dbReference type="PROSITE" id="PS00086">
    <property type="entry name" value="CYTOCHROME_P450"/>
    <property type="match status" value="1"/>
</dbReference>
<dbReference type="AlphaFoldDB" id="A0A941IID2"/>
<evidence type="ECO:0000313" key="6">
    <source>
        <dbReference type="Proteomes" id="UP000676325"/>
    </source>
</evidence>
<dbReference type="InterPro" id="IPR002401">
    <property type="entry name" value="Cyt_P450_E_grp-I"/>
</dbReference>
<proteinExistence type="inferred from homology"/>
<dbReference type="PRINTS" id="PR00463">
    <property type="entry name" value="EP450I"/>
</dbReference>
<dbReference type="PANTHER" id="PTHR24305:SF166">
    <property type="entry name" value="CYTOCHROME P450 12A4, MITOCHONDRIAL-RELATED"/>
    <property type="match status" value="1"/>
</dbReference>
<evidence type="ECO:0000256" key="1">
    <source>
        <dbReference type="ARBA" id="ARBA00001971"/>
    </source>
</evidence>
<comment type="similarity">
    <text evidence="2 4">Belongs to the cytochrome P450 family.</text>
</comment>
<dbReference type="InterPro" id="IPR001128">
    <property type="entry name" value="Cyt_P450"/>
</dbReference>
<dbReference type="EMBL" id="JAGSOH010000089">
    <property type="protein sequence ID" value="MBR7829515.1"/>
    <property type="molecule type" value="Genomic_DNA"/>
</dbReference>
<name>A0A941IID2_9ACTN</name>
<dbReference type="Proteomes" id="UP000676325">
    <property type="component" value="Unassembled WGS sequence"/>
</dbReference>
<evidence type="ECO:0000256" key="3">
    <source>
        <dbReference type="PIRSR" id="PIRSR602401-1"/>
    </source>
</evidence>
<dbReference type="InterPro" id="IPR050121">
    <property type="entry name" value="Cytochrome_P450_monoxygenase"/>
</dbReference>
<comment type="cofactor">
    <cofactor evidence="1 3">
        <name>heme</name>
        <dbReference type="ChEBI" id="CHEBI:30413"/>
    </cofactor>
</comment>
<feature type="binding site" description="axial binding residue" evidence="3">
    <location>
        <position position="384"/>
    </location>
    <ligand>
        <name>heme</name>
        <dbReference type="ChEBI" id="CHEBI:30413"/>
    </ligand>
    <ligandPart>
        <name>Fe</name>
        <dbReference type="ChEBI" id="CHEBI:18248"/>
    </ligandPart>
</feature>
<organism evidence="5 6">
    <name type="scientific">Actinospica acidithermotolerans</name>
    <dbReference type="NCBI Taxonomy" id="2828514"/>
    <lineage>
        <taxon>Bacteria</taxon>
        <taxon>Bacillati</taxon>
        <taxon>Actinomycetota</taxon>
        <taxon>Actinomycetes</taxon>
        <taxon>Catenulisporales</taxon>
        <taxon>Actinospicaceae</taxon>
        <taxon>Actinospica</taxon>
    </lineage>
</organism>
<dbReference type="Pfam" id="PF00067">
    <property type="entry name" value="p450"/>
    <property type="match status" value="1"/>
</dbReference>
<dbReference type="Gene3D" id="1.10.630.10">
    <property type="entry name" value="Cytochrome P450"/>
    <property type="match status" value="1"/>
</dbReference>
<sequence length="437" mass="48370">MPIATAPGSVPLLGHFVRLGRDPLNFMDSLREHGELVAIRLGPQRFIVVCDPRLAHQVLTDLRTFDRTGPVYDRIRRAMGAGVATAVHADHRRQRLIMQPAFQAGHLPGYADVMRRQTAAMVEGWHDGEVVDVVEEMFRLTTSIALQALFSTTLEPDDAEQLRGAFEVFLRGGYRQIALPLLARLPLPANRRYQAALRRWREQVQALITRYRNAGGGQDDLMGRLLAARGEQGEGLSDEELSDQVAVLLIAGGETTSAALTWAISLLCRHPEVLEAACAEADRVLGGEIARWDRLPELDLTARVIQEALRLYPPSWLLPRTATRKTTLGTHIIPAGTTVMVSEYVLHHDPALFPEPAAFDPDRWRTPPMDRRSYIPFGAGPTKCLGEQFASAEAVLALASILGRWTPRLEDPDAAAKADARIVLLPRSLRVRLSARV</sequence>
<dbReference type="GO" id="GO:0020037">
    <property type="term" value="F:heme binding"/>
    <property type="evidence" value="ECO:0007669"/>
    <property type="project" value="InterPro"/>
</dbReference>
<dbReference type="GO" id="GO:0004497">
    <property type="term" value="F:monooxygenase activity"/>
    <property type="evidence" value="ECO:0007669"/>
    <property type="project" value="UniProtKB-KW"/>
</dbReference>